<evidence type="ECO:0000256" key="8">
    <source>
        <dbReference type="PIRSR" id="PIRSR000232-1"/>
    </source>
</evidence>
<dbReference type="InterPro" id="IPR000415">
    <property type="entry name" value="Nitroreductase-like"/>
</dbReference>
<dbReference type="EC" id="1.-.-.-" evidence="7"/>
<evidence type="ECO:0000256" key="4">
    <source>
        <dbReference type="ARBA" id="ARBA00022857"/>
    </source>
</evidence>
<dbReference type="GO" id="GO:0016491">
    <property type="term" value="F:oxidoreductase activity"/>
    <property type="evidence" value="ECO:0007669"/>
    <property type="project" value="UniProtKB-UniRule"/>
</dbReference>
<dbReference type="Pfam" id="PF00881">
    <property type="entry name" value="Nitroreductase"/>
    <property type="match status" value="1"/>
</dbReference>
<proteinExistence type="inferred from homology"/>
<protein>
    <recommendedName>
        <fullName evidence="7">Putative NAD(P)H nitroreductase</fullName>
        <ecNumber evidence="7">1.-.-.-</ecNumber>
    </recommendedName>
</protein>
<name>A0A5P1RCA0_9GAMM</name>
<dbReference type="InterPro" id="IPR052530">
    <property type="entry name" value="NAD(P)H_nitroreductase"/>
</dbReference>
<dbReference type="PANTHER" id="PTHR43821">
    <property type="entry name" value="NAD(P)H NITROREDUCTASE YDJA-RELATED"/>
    <property type="match status" value="1"/>
</dbReference>
<gene>
    <name evidence="10" type="ORF">F0U83_11530</name>
</gene>
<evidence type="ECO:0000313" key="11">
    <source>
        <dbReference type="Proteomes" id="UP000324760"/>
    </source>
</evidence>
<dbReference type="Proteomes" id="UP000324760">
    <property type="component" value="Chromosome"/>
</dbReference>
<comment type="cofactor">
    <cofactor evidence="8">
        <name>FMN</name>
        <dbReference type="ChEBI" id="CHEBI:58210"/>
    </cofactor>
    <text evidence="8">Binds 1 FMN per subunit.</text>
</comment>
<dbReference type="CDD" id="cd02135">
    <property type="entry name" value="YdjA-like"/>
    <property type="match status" value="1"/>
</dbReference>
<keyword evidence="3 7" id="KW-0288">FMN</keyword>
<keyword evidence="11" id="KW-1185">Reference proteome</keyword>
<keyword evidence="6 7" id="KW-0520">NAD</keyword>
<sequence length="184" mass="20343">MTALELLQNRVSCPALCGPGPTSEQLHEMYKAAMRAPDHASLRPWRFLEIKGAALERLGELFVKAAKHQDADLPEEQEARLRKMPVRAPMILVAVASIQEHPKVPEFEQLITAGCAAHGVIQAAYAQGLGAMWRTGDMAYDPVVKAGLGLKAHEQVIGFIYLGSALRFREAKPLTEKDFVSEWR</sequence>
<dbReference type="Gene3D" id="3.40.109.10">
    <property type="entry name" value="NADH Oxidase"/>
    <property type="match status" value="1"/>
</dbReference>
<evidence type="ECO:0000256" key="3">
    <source>
        <dbReference type="ARBA" id="ARBA00022643"/>
    </source>
</evidence>
<keyword evidence="5 7" id="KW-0560">Oxidoreductase</keyword>
<evidence type="ECO:0000256" key="5">
    <source>
        <dbReference type="ARBA" id="ARBA00023002"/>
    </source>
</evidence>
<dbReference type="InterPro" id="IPR029479">
    <property type="entry name" value="Nitroreductase"/>
</dbReference>
<accession>A0A5P1RCA0</accession>
<feature type="binding site" evidence="8">
    <location>
        <position position="35"/>
    </location>
    <ligand>
        <name>FMN</name>
        <dbReference type="ChEBI" id="CHEBI:58210"/>
        <note>ligand shared between dimeric partners</note>
    </ligand>
</feature>
<dbReference type="SUPFAM" id="SSF55469">
    <property type="entry name" value="FMN-dependent nitroreductase-like"/>
    <property type="match status" value="1"/>
</dbReference>
<dbReference type="PANTHER" id="PTHR43821:SF1">
    <property type="entry name" value="NAD(P)H NITROREDUCTASE YDJA-RELATED"/>
    <property type="match status" value="1"/>
</dbReference>
<reference evidence="10 11" key="1">
    <citation type="journal article" date="2019" name="Biochem. Eng. J.">
        <title>Metabolic engineering of the marine bacteria Neptunomonas concharum for the production of acetoin and meso-2,3-butanediol from acetate.</title>
        <authorList>
            <person name="Li W."/>
            <person name="Pu N."/>
            <person name="Liu C.-X."/>
            <person name="Yuan Q.-P."/>
            <person name="Li Z.-J."/>
        </authorList>
    </citation>
    <scope>NUCLEOTIDE SEQUENCE [LARGE SCALE GENOMIC DNA]</scope>
    <source>
        <strain evidence="10 11">JCM17730</strain>
    </source>
</reference>
<evidence type="ECO:0000259" key="9">
    <source>
        <dbReference type="Pfam" id="PF00881"/>
    </source>
</evidence>
<evidence type="ECO:0000256" key="2">
    <source>
        <dbReference type="ARBA" id="ARBA00022630"/>
    </source>
</evidence>
<feature type="binding site" description="in other chain" evidence="8">
    <location>
        <begin position="133"/>
        <end position="135"/>
    </location>
    <ligand>
        <name>FMN</name>
        <dbReference type="ChEBI" id="CHEBI:58210"/>
        <note>ligand shared between dimeric partners</note>
    </ligand>
</feature>
<evidence type="ECO:0000256" key="1">
    <source>
        <dbReference type="ARBA" id="ARBA00007118"/>
    </source>
</evidence>
<dbReference type="InterPro" id="IPR026021">
    <property type="entry name" value="YdjA-like"/>
</dbReference>
<feature type="domain" description="Nitroreductase" evidence="9">
    <location>
        <begin position="21"/>
        <end position="163"/>
    </location>
</feature>
<organism evidence="10 11">
    <name type="scientific">Neptunomonas concharum</name>
    <dbReference type="NCBI Taxonomy" id="1031538"/>
    <lineage>
        <taxon>Bacteria</taxon>
        <taxon>Pseudomonadati</taxon>
        <taxon>Pseudomonadota</taxon>
        <taxon>Gammaproteobacteria</taxon>
        <taxon>Oceanospirillales</taxon>
        <taxon>Oceanospirillaceae</taxon>
        <taxon>Neptunomonas</taxon>
    </lineage>
</organism>
<dbReference type="EMBL" id="CP043869">
    <property type="protein sequence ID" value="QEQ97294.1"/>
    <property type="molecule type" value="Genomic_DNA"/>
</dbReference>
<dbReference type="RefSeq" id="WP_138987064.1">
    <property type="nucleotide sequence ID" value="NZ_CP043869.1"/>
</dbReference>
<dbReference type="PIRSF" id="PIRSF000232">
    <property type="entry name" value="YdjA"/>
    <property type="match status" value="1"/>
</dbReference>
<keyword evidence="4 7" id="KW-0521">NADP</keyword>
<evidence type="ECO:0000256" key="6">
    <source>
        <dbReference type="ARBA" id="ARBA00023027"/>
    </source>
</evidence>
<feature type="binding site" description="in other chain" evidence="8">
    <location>
        <begin position="10"/>
        <end position="12"/>
    </location>
    <ligand>
        <name>FMN</name>
        <dbReference type="ChEBI" id="CHEBI:58210"/>
        <note>ligand shared between dimeric partners</note>
    </ligand>
</feature>
<keyword evidence="2 7" id="KW-0285">Flavoprotein</keyword>
<comment type="similarity">
    <text evidence="1 7">Belongs to the nitroreductase family.</text>
</comment>
<dbReference type="OrthoDB" id="9804207at2"/>
<evidence type="ECO:0000313" key="10">
    <source>
        <dbReference type="EMBL" id="QEQ97294.1"/>
    </source>
</evidence>
<feature type="binding site" evidence="8">
    <location>
        <position position="39"/>
    </location>
    <ligand>
        <name>FMN</name>
        <dbReference type="ChEBI" id="CHEBI:58210"/>
        <note>ligand shared between dimeric partners</note>
    </ligand>
</feature>
<dbReference type="KEGG" id="ncu:F0U83_11530"/>
<evidence type="ECO:0000256" key="7">
    <source>
        <dbReference type="PIRNR" id="PIRNR000232"/>
    </source>
</evidence>
<dbReference type="AlphaFoldDB" id="A0A5P1RCA0"/>